<feature type="compositionally biased region" description="Basic and acidic residues" evidence="1">
    <location>
        <begin position="32"/>
        <end position="66"/>
    </location>
</feature>
<evidence type="ECO:0000313" key="3">
    <source>
        <dbReference type="Proteomes" id="UP000792457"/>
    </source>
</evidence>
<feature type="compositionally biased region" description="Basic and acidic residues" evidence="1">
    <location>
        <begin position="210"/>
        <end position="225"/>
    </location>
</feature>
<dbReference type="AlphaFoldDB" id="A0A8K0KBV1"/>
<feature type="region of interest" description="Disordered" evidence="1">
    <location>
        <begin position="1"/>
        <end position="79"/>
    </location>
</feature>
<comment type="caution">
    <text evidence="2">The sequence shown here is derived from an EMBL/GenBank/DDBJ whole genome shotgun (WGS) entry which is preliminary data.</text>
</comment>
<sequence>MQKPKTAKDQVVETEGGRPKKQIQRKGTRGTEVTRRGTGMKEIKEKKEAKKRWDLTGPQEDRETYKMRKKNAKRAVASSKAKAIEEAYEEIEKKNGERQMLRIAKARDRASKDITIVRQMKDTSGVVLREDDKIRSRWKEYFHKLLNEENPRVRDEDGEATEGVVKWSAKQRWKQEESQMKLSKKCILQHKHTREEAPLYTTTRVSVHRGRIEPREKDSQQDLQL</sequence>
<evidence type="ECO:0000256" key="1">
    <source>
        <dbReference type="SAM" id="MobiDB-lite"/>
    </source>
</evidence>
<gene>
    <name evidence="2" type="ORF">J437_LFUL008078</name>
</gene>
<reference evidence="2" key="1">
    <citation type="submission" date="2013-04" db="EMBL/GenBank/DDBJ databases">
        <authorList>
            <person name="Qu J."/>
            <person name="Murali S.C."/>
            <person name="Bandaranaike D."/>
            <person name="Bellair M."/>
            <person name="Blankenburg K."/>
            <person name="Chao H."/>
            <person name="Dinh H."/>
            <person name="Doddapaneni H."/>
            <person name="Downs B."/>
            <person name="Dugan-Rocha S."/>
            <person name="Elkadiri S."/>
            <person name="Gnanaolivu R.D."/>
            <person name="Hernandez B."/>
            <person name="Javaid M."/>
            <person name="Jayaseelan J.C."/>
            <person name="Lee S."/>
            <person name="Li M."/>
            <person name="Ming W."/>
            <person name="Munidasa M."/>
            <person name="Muniz J."/>
            <person name="Nguyen L."/>
            <person name="Ongeri F."/>
            <person name="Osuji N."/>
            <person name="Pu L.-L."/>
            <person name="Puazo M."/>
            <person name="Qu C."/>
            <person name="Quiroz J."/>
            <person name="Raj R."/>
            <person name="Weissenberger G."/>
            <person name="Xin Y."/>
            <person name="Zou X."/>
            <person name="Han Y."/>
            <person name="Richards S."/>
            <person name="Worley K."/>
            <person name="Muzny D."/>
            <person name="Gibbs R."/>
        </authorList>
    </citation>
    <scope>NUCLEOTIDE SEQUENCE</scope>
    <source>
        <strain evidence="2">Sampled in the wild</strain>
    </source>
</reference>
<accession>A0A8K0KBV1</accession>
<organism evidence="2 3">
    <name type="scientific">Ladona fulva</name>
    <name type="common">Scarce chaser dragonfly</name>
    <name type="synonym">Libellula fulva</name>
    <dbReference type="NCBI Taxonomy" id="123851"/>
    <lineage>
        <taxon>Eukaryota</taxon>
        <taxon>Metazoa</taxon>
        <taxon>Ecdysozoa</taxon>
        <taxon>Arthropoda</taxon>
        <taxon>Hexapoda</taxon>
        <taxon>Insecta</taxon>
        <taxon>Pterygota</taxon>
        <taxon>Palaeoptera</taxon>
        <taxon>Odonata</taxon>
        <taxon>Epiprocta</taxon>
        <taxon>Anisoptera</taxon>
        <taxon>Libelluloidea</taxon>
        <taxon>Libellulidae</taxon>
        <taxon>Ladona</taxon>
    </lineage>
</organism>
<feature type="region of interest" description="Disordered" evidence="1">
    <location>
        <begin position="199"/>
        <end position="225"/>
    </location>
</feature>
<proteinExistence type="predicted"/>
<dbReference type="Proteomes" id="UP000792457">
    <property type="component" value="Unassembled WGS sequence"/>
</dbReference>
<reference evidence="2" key="2">
    <citation type="submission" date="2017-10" db="EMBL/GenBank/DDBJ databases">
        <title>Ladona fulva Genome sequencing and assembly.</title>
        <authorList>
            <person name="Murali S."/>
            <person name="Richards S."/>
            <person name="Bandaranaike D."/>
            <person name="Bellair M."/>
            <person name="Blankenburg K."/>
            <person name="Chao H."/>
            <person name="Dinh H."/>
            <person name="Doddapaneni H."/>
            <person name="Dugan-Rocha S."/>
            <person name="Elkadiri S."/>
            <person name="Gnanaolivu R."/>
            <person name="Hernandez B."/>
            <person name="Skinner E."/>
            <person name="Javaid M."/>
            <person name="Lee S."/>
            <person name="Li M."/>
            <person name="Ming W."/>
            <person name="Munidasa M."/>
            <person name="Muniz J."/>
            <person name="Nguyen L."/>
            <person name="Hughes D."/>
            <person name="Osuji N."/>
            <person name="Pu L.-L."/>
            <person name="Puazo M."/>
            <person name="Qu C."/>
            <person name="Quiroz J."/>
            <person name="Raj R."/>
            <person name="Weissenberger G."/>
            <person name="Xin Y."/>
            <person name="Zou X."/>
            <person name="Han Y."/>
            <person name="Worley K."/>
            <person name="Muzny D."/>
            <person name="Gibbs R."/>
        </authorList>
    </citation>
    <scope>NUCLEOTIDE SEQUENCE</scope>
    <source>
        <strain evidence="2">Sampled in the wild</strain>
    </source>
</reference>
<protein>
    <submittedName>
        <fullName evidence="2">Uncharacterized protein</fullName>
    </submittedName>
</protein>
<keyword evidence="3" id="KW-1185">Reference proteome</keyword>
<dbReference type="OrthoDB" id="418748at2759"/>
<feature type="compositionally biased region" description="Basic residues" evidence="1">
    <location>
        <begin position="19"/>
        <end position="28"/>
    </location>
</feature>
<dbReference type="EMBL" id="KZ308558">
    <property type="protein sequence ID" value="KAG8231537.1"/>
    <property type="molecule type" value="Genomic_DNA"/>
</dbReference>
<name>A0A8K0KBV1_LADFU</name>
<feature type="compositionally biased region" description="Basic and acidic residues" evidence="1">
    <location>
        <begin position="1"/>
        <end position="18"/>
    </location>
</feature>
<evidence type="ECO:0000313" key="2">
    <source>
        <dbReference type="EMBL" id="KAG8231537.1"/>
    </source>
</evidence>